<gene>
    <name evidence="11" type="primary">atpB</name>
    <name evidence="13" type="ORF">DES53_11482</name>
</gene>
<dbReference type="PANTHER" id="PTHR42823">
    <property type="entry name" value="ATP SYNTHASE SUBUNIT A, CHLOROPLASTIC"/>
    <property type="match status" value="1"/>
</dbReference>
<dbReference type="HAMAP" id="MF_01393">
    <property type="entry name" value="ATP_synth_a_bact"/>
    <property type="match status" value="1"/>
</dbReference>
<feature type="transmembrane region" description="Helical" evidence="11">
    <location>
        <begin position="257"/>
        <end position="282"/>
    </location>
</feature>
<evidence type="ECO:0000256" key="9">
    <source>
        <dbReference type="ARBA" id="ARBA00023136"/>
    </source>
</evidence>
<keyword evidence="14" id="KW-1185">Reference proteome</keyword>
<feature type="transmembrane region" description="Helical" evidence="11">
    <location>
        <begin position="30"/>
        <end position="52"/>
    </location>
</feature>
<evidence type="ECO:0000256" key="2">
    <source>
        <dbReference type="ARBA" id="ARBA00006810"/>
    </source>
</evidence>
<evidence type="ECO:0000256" key="4">
    <source>
        <dbReference type="ARBA" id="ARBA00022547"/>
    </source>
</evidence>
<evidence type="ECO:0000256" key="6">
    <source>
        <dbReference type="ARBA" id="ARBA00022781"/>
    </source>
</evidence>
<keyword evidence="10 11" id="KW-0066">ATP synthesis</keyword>
<protein>
    <recommendedName>
        <fullName evidence="11 12">ATP synthase subunit a</fullName>
    </recommendedName>
    <alternativeName>
        <fullName evidence="11">ATP synthase F0 sector subunit a</fullName>
    </alternativeName>
    <alternativeName>
        <fullName evidence="11">F-ATPase subunit 6</fullName>
    </alternativeName>
</protein>
<dbReference type="Pfam" id="PF00119">
    <property type="entry name" value="ATP-synt_A"/>
    <property type="match status" value="1"/>
</dbReference>
<reference evidence="13 14" key="1">
    <citation type="submission" date="2018-06" db="EMBL/GenBank/DDBJ databases">
        <title>Genomic Encyclopedia of Type Strains, Phase IV (KMG-IV): sequencing the most valuable type-strain genomes for metagenomic binning, comparative biology and taxonomic classification.</title>
        <authorList>
            <person name="Goeker M."/>
        </authorList>
    </citation>
    <scope>NUCLEOTIDE SEQUENCE [LARGE SCALE GENOMIC DNA]</scope>
    <source>
        <strain evidence="13 14">DSM 25532</strain>
    </source>
</reference>
<dbReference type="InterPro" id="IPR045082">
    <property type="entry name" value="ATP_syn_F0_a_bact/chloroplast"/>
</dbReference>
<comment type="subcellular location">
    <subcellularLocation>
        <location evidence="11 12">Cell membrane</location>
        <topology evidence="11 12">Multi-pass membrane protein</topology>
    </subcellularLocation>
    <subcellularLocation>
        <location evidence="1">Membrane</location>
        <topology evidence="1">Multi-pass membrane protein</topology>
    </subcellularLocation>
</comment>
<feature type="transmembrane region" description="Helical" evidence="11">
    <location>
        <begin position="94"/>
        <end position="113"/>
    </location>
</feature>
<dbReference type="InterPro" id="IPR023011">
    <property type="entry name" value="ATP_synth_F0_asu_AS"/>
</dbReference>
<evidence type="ECO:0000313" key="14">
    <source>
        <dbReference type="Proteomes" id="UP000253426"/>
    </source>
</evidence>
<dbReference type="InterPro" id="IPR000568">
    <property type="entry name" value="ATP_synth_F0_asu"/>
</dbReference>
<keyword evidence="5 11" id="KW-0812">Transmembrane</keyword>
<evidence type="ECO:0000256" key="5">
    <source>
        <dbReference type="ARBA" id="ARBA00022692"/>
    </source>
</evidence>
<feature type="transmembrane region" description="Helical" evidence="11">
    <location>
        <begin position="190"/>
        <end position="213"/>
    </location>
</feature>
<keyword evidence="11" id="KW-1003">Cell membrane</keyword>
<evidence type="ECO:0000256" key="10">
    <source>
        <dbReference type="ARBA" id="ARBA00023310"/>
    </source>
</evidence>
<accession>A0A366H8I3</accession>
<dbReference type="OrthoDB" id="9789241at2"/>
<evidence type="ECO:0000256" key="3">
    <source>
        <dbReference type="ARBA" id="ARBA00022448"/>
    </source>
</evidence>
<dbReference type="Gene3D" id="1.20.120.220">
    <property type="entry name" value="ATP synthase, F0 complex, subunit A"/>
    <property type="match status" value="1"/>
</dbReference>
<comment type="similarity">
    <text evidence="2 11 12">Belongs to the ATPase A chain family.</text>
</comment>
<dbReference type="AlphaFoldDB" id="A0A366H8I3"/>
<dbReference type="InterPro" id="IPR035908">
    <property type="entry name" value="F0_ATP_A_sf"/>
</dbReference>
<dbReference type="PROSITE" id="PS00449">
    <property type="entry name" value="ATPASE_A"/>
    <property type="match status" value="1"/>
</dbReference>
<organism evidence="13 14">
    <name type="scientific">Roseimicrobium gellanilyticum</name>
    <dbReference type="NCBI Taxonomy" id="748857"/>
    <lineage>
        <taxon>Bacteria</taxon>
        <taxon>Pseudomonadati</taxon>
        <taxon>Verrucomicrobiota</taxon>
        <taxon>Verrucomicrobiia</taxon>
        <taxon>Verrucomicrobiales</taxon>
        <taxon>Verrucomicrobiaceae</taxon>
        <taxon>Roseimicrobium</taxon>
    </lineage>
</organism>
<evidence type="ECO:0000256" key="11">
    <source>
        <dbReference type="HAMAP-Rule" id="MF_01393"/>
    </source>
</evidence>
<dbReference type="GO" id="GO:0042777">
    <property type="term" value="P:proton motive force-driven plasma membrane ATP synthesis"/>
    <property type="evidence" value="ECO:0007669"/>
    <property type="project" value="TreeGrafter"/>
</dbReference>
<dbReference type="Proteomes" id="UP000253426">
    <property type="component" value="Unassembled WGS sequence"/>
</dbReference>
<keyword evidence="6 11" id="KW-0375">Hydrogen ion transport</keyword>
<dbReference type="EMBL" id="QNRR01000014">
    <property type="protein sequence ID" value="RBP37344.1"/>
    <property type="molecule type" value="Genomic_DNA"/>
</dbReference>
<feature type="transmembrane region" description="Helical" evidence="11">
    <location>
        <begin position="150"/>
        <end position="169"/>
    </location>
</feature>
<evidence type="ECO:0000256" key="8">
    <source>
        <dbReference type="ARBA" id="ARBA00023065"/>
    </source>
</evidence>
<evidence type="ECO:0000256" key="7">
    <source>
        <dbReference type="ARBA" id="ARBA00022989"/>
    </source>
</evidence>
<sequence>MLPAENLTFSMPVMLAEVGAAASPVFPGLSFLSFITSSTLVALIVLGVLLWLSKKATTGMQLVPHKAQNFFEFLVEGLYGRVEAIVGAKLAPKAFPLLATLFLFILVSNWFGLVPGVGTIGWGKGTGPLTIGTGAHDMVNPVLRPPTGDLNMTIGLALTAFIVWLFITLKEIGVWGFVVHTFGPKGGLKGFMGFVVGLVFLFVGAIELVSIAMRPLTLSVRLYGNIYAGESVLHAMSSMMDNSGPVLSFLGSVLLPIPFYFMELLVGLLQAMVFTLLCAVYIQLSTTHDDHGHEEGHGSHH</sequence>
<keyword evidence="9 11" id="KW-0472">Membrane</keyword>
<keyword evidence="8 11" id="KW-0406">Ion transport</keyword>
<dbReference type="NCBIfam" id="TIGR01131">
    <property type="entry name" value="ATP_synt_6_or_A"/>
    <property type="match status" value="1"/>
</dbReference>
<dbReference type="CDD" id="cd00310">
    <property type="entry name" value="ATP-synt_Fo_a_6"/>
    <property type="match status" value="1"/>
</dbReference>
<evidence type="ECO:0000313" key="13">
    <source>
        <dbReference type="EMBL" id="RBP37344.1"/>
    </source>
</evidence>
<comment type="caution">
    <text evidence="13">The sequence shown here is derived from an EMBL/GenBank/DDBJ whole genome shotgun (WGS) entry which is preliminary data.</text>
</comment>
<keyword evidence="3 11" id="KW-0813">Transport</keyword>
<evidence type="ECO:0000256" key="1">
    <source>
        <dbReference type="ARBA" id="ARBA00004141"/>
    </source>
</evidence>
<evidence type="ECO:0000256" key="12">
    <source>
        <dbReference type="RuleBase" id="RU000483"/>
    </source>
</evidence>
<dbReference type="PANTHER" id="PTHR42823:SF3">
    <property type="entry name" value="ATP SYNTHASE SUBUNIT A, CHLOROPLASTIC"/>
    <property type="match status" value="1"/>
</dbReference>
<dbReference type="GO" id="GO:0046933">
    <property type="term" value="F:proton-transporting ATP synthase activity, rotational mechanism"/>
    <property type="evidence" value="ECO:0007669"/>
    <property type="project" value="UniProtKB-UniRule"/>
</dbReference>
<name>A0A366H8I3_9BACT</name>
<dbReference type="GO" id="GO:0045259">
    <property type="term" value="C:proton-transporting ATP synthase complex"/>
    <property type="evidence" value="ECO:0007669"/>
    <property type="project" value="UniProtKB-KW"/>
</dbReference>
<dbReference type="SUPFAM" id="SSF81336">
    <property type="entry name" value="F1F0 ATP synthase subunit A"/>
    <property type="match status" value="1"/>
</dbReference>
<keyword evidence="4 11" id="KW-0138">CF(0)</keyword>
<dbReference type="GO" id="GO:0005886">
    <property type="term" value="C:plasma membrane"/>
    <property type="evidence" value="ECO:0007669"/>
    <property type="project" value="UniProtKB-SubCell"/>
</dbReference>
<keyword evidence="7 11" id="KW-1133">Transmembrane helix</keyword>
<comment type="function">
    <text evidence="11 12">Key component of the proton channel; it plays a direct role in the translocation of protons across the membrane.</text>
</comment>
<proteinExistence type="inferred from homology"/>